<dbReference type="EMBL" id="BOQP01000007">
    <property type="protein sequence ID" value="GIM69709.1"/>
    <property type="molecule type" value="Genomic_DNA"/>
</dbReference>
<dbReference type="Proteomes" id="UP000680865">
    <property type="component" value="Unassembled WGS sequence"/>
</dbReference>
<sequence length="40" mass="4760">MMFNSADVGVPVLLRPFHEMNETRNSYYLPRVYHQGEITF</sequence>
<keyword evidence="2" id="KW-1185">Reference proteome</keyword>
<dbReference type="AlphaFoldDB" id="A0A919SDF7"/>
<organism evidence="1 2">
    <name type="scientific">Winogradskya consettensis</name>
    <dbReference type="NCBI Taxonomy" id="113560"/>
    <lineage>
        <taxon>Bacteria</taxon>
        <taxon>Bacillati</taxon>
        <taxon>Actinomycetota</taxon>
        <taxon>Actinomycetes</taxon>
        <taxon>Micromonosporales</taxon>
        <taxon>Micromonosporaceae</taxon>
        <taxon>Winogradskya</taxon>
    </lineage>
</organism>
<name>A0A919SDF7_9ACTN</name>
<evidence type="ECO:0000313" key="2">
    <source>
        <dbReference type="Proteomes" id="UP000680865"/>
    </source>
</evidence>
<protein>
    <submittedName>
        <fullName evidence="1">Uncharacterized protein</fullName>
    </submittedName>
</protein>
<proteinExistence type="predicted"/>
<gene>
    <name evidence="1" type="ORF">Aco04nite_16580</name>
</gene>
<reference evidence="1" key="1">
    <citation type="submission" date="2021-03" db="EMBL/GenBank/DDBJ databases">
        <title>Whole genome shotgun sequence of Actinoplanes consettensis NBRC 14913.</title>
        <authorList>
            <person name="Komaki H."/>
            <person name="Tamura T."/>
        </authorList>
    </citation>
    <scope>NUCLEOTIDE SEQUENCE</scope>
    <source>
        <strain evidence="1">NBRC 14913</strain>
    </source>
</reference>
<accession>A0A919SDF7</accession>
<dbReference type="RefSeq" id="WP_280519319.1">
    <property type="nucleotide sequence ID" value="NZ_BAAATW010000005.1"/>
</dbReference>
<comment type="caution">
    <text evidence="1">The sequence shown here is derived from an EMBL/GenBank/DDBJ whole genome shotgun (WGS) entry which is preliminary data.</text>
</comment>
<evidence type="ECO:0000313" key="1">
    <source>
        <dbReference type="EMBL" id="GIM69709.1"/>
    </source>
</evidence>